<feature type="compositionally biased region" description="Polar residues" evidence="1">
    <location>
        <begin position="1"/>
        <end position="23"/>
    </location>
</feature>
<dbReference type="Proteomes" id="UP000594430">
    <property type="component" value="Chromosome"/>
</dbReference>
<dbReference type="RefSeq" id="WP_144435205.1">
    <property type="nucleotide sequence ID" value="NZ_CP064943.1"/>
</dbReference>
<name>A0A7S9L9C1_9PSED</name>
<proteinExistence type="predicted"/>
<feature type="region of interest" description="Disordered" evidence="1">
    <location>
        <begin position="1"/>
        <end position="29"/>
    </location>
</feature>
<feature type="region of interest" description="Disordered" evidence="1">
    <location>
        <begin position="56"/>
        <end position="76"/>
    </location>
</feature>
<evidence type="ECO:0000313" key="3">
    <source>
        <dbReference type="Proteomes" id="UP000594430"/>
    </source>
</evidence>
<dbReference type="AlphaFoldDB" id="A0A7S9L9C1"/>
<dbReference type="EMBL" id="CP064946">
    <property type="protein sequence ID" value="QPH49956.1"/>
    <property type="molecule type" value="Genomic_DNA"/>
</dbReference>
<evidence type="ECO:0000256" key="1">
    <source>
        <dbReference type="SAM" id="MobiDB-lite"/>
    </source>
</evidence>
<organism evidence="2 3">
    <name type="scientific">Pseudomonas fulva</name>
    <dbReference type="NCBI Taxonomy" id="47880"/>
    <lineage>
        <taxon>Bacteria</taxon>
        <taxon>Pseudomonadati</taxon>
        <taxon>Pseudomonadota</taxon>
        <taxon>Gammaproteobacteria</taxon>
        <taxon>Pseudomonadales</taxon>
        <taxon>Pseudomonadaceae</taxon>
        <taxon>Pseudomonas</taxon>
    </lineage>
</organism>
<reference evidence="2 3" key="1">
    <citation type="submission" date="2020-11" db="EMBL/GenBank/DDBJ databases">
        <title>Pseudomonas fulva producing VIM-24.</title>
        <authorList>
            <person name="Liu S."/>
        </authorList>
    </citation>
    <scope>NUCLEOTIDE SEQUENCE [LARGE SCALE GENOMIC DNA]</scope>
    <source>
        <strain evidence="2 3">ZDHY414</strain>
    </source>
</reference>
<gene>
    <name evidence="2" type="ORF">IZU98_04290</name>
</gene>
<accession>A0A7S9L9C1</accession>
<evidence type="ECO:0000313" key="2">
    <source>
        <dbReference type="EMBL" id="QPH49956.1"/>
    </source>
</evidence>
<sequence length="76" mass="8398">MTKSGKGQASNNNDMDSHMQSLADSMPGKSEQSALLQDIYFFAGVEFAVRLPDLRVKRRRNSKGLKGLASPREQAE</sequence>
<protein>
    <submittedName>
        <fullName evidence="2">Uncharacterized protein</fullName>
    </submittedName>
</protein>